<feature type="compositionally biased region" description="Polar residues" evidence="3">
    <location>
        <begin position="678"/>
        <end position="687"/>
    </location>
</feature>
<feature type="compositionally biased region" description="Basic and acidic residues" evidence="3">
    <location>
        <begin position="161"/>
        <end position="170"/>
    </location>
</feature>
<feature type="region of interest" description="Disordered" evidence="3">
    <location>
        <begin position="446"/>
        <end position="475"/>
    </location>
</feature>
<dbReference type="EMBL" id="OZ035845">
    <property type="protein sequence ID" value="CAL1599539.1"/>
    <property type="molecule type" value="Genomic_DNA"/>
</dbReference>
<feature type="region of interest" description="Disordered" evidence="3">
    <location>
        <begin position="397"/>
        <end position="418"/>
    </location>
</feature>
<evidence type="ECO:0000313" key="4">
    <source>
        <dbReference type="EMBL" id="CAL1599539.1"/>
    </source>
</evidence>
<feature type="region of interest" description="Disordered" evidence="3">
    <location>
        <begin position="247"/>
        <end position="290"/>
    </location>
</feature>
<feature type="compositionally biased region" description="Low complexity" evidence="3">
    <location>
        <begin position="601"/>
        <end position="618"/>
    </location>
</feature>
<keyword evidence="5" id="KW-1185">Reference proteome</keyword>
<accession>A0AAV2LGH2</accession>
<evidence type="ECO:0000256" key="2">
    <source>
        <dbReference type="ARBA" id="ARBA00023054"/>
    </source>
</evidence>
<evidence type="ECO:0000256" key="1">
    <source>
        <dbReference type="ARBA" id="ARBA00010949"/>
    </source>
</evidence>
<sequence length="739" mass="80718">MPTATVSRLPKFTPSSRLTKPALSPSNSANANAKANANVAMGQAASVNGAHPISAVASRLSNGFYQSCSARSTVSVKQSVRAPVSFAAKWRKENVQDASADFEYKSGKSPTSRKSPVRKTSPRAVPRSKVAQRSGLNCLRQNGPTARSVSPATSITPATVKKQEAQRSHSSDGIGPAQSASLRASDRERSRSLTQVQRPKSRAYSTNRKTITPPTAAATVIVKKPLLQNAGATFKIRAAMLKEVGPVRVQSQPRRNLRRGSIETPSETSPGSSPTAPGSSEASSDHGSQTEASLLVERLEDMSLSSTSSLDHHTSQEYMDDFDNLGNGSVAVLLTSCGNQDDDDSGLDRSRFHNNERGIISNSVSTTTELCFLDDGLDWNHLRLTAAERELRRLRRRRSSQQDFHSQCGSSLDLSPSDSCGSGGTFLWDEEVEPLGGSVLHAHTAPVQVQDRTQPGPNQDQNQTRPEPNRSNSIHAGSLQSEISDVFNELDSCDLDDDDLMLDVDLPEDSKSSEGGAHMAEWRRRQLCWTHTESDFTDSERNQRKGSELTLDLCLNSVKTAALELDVETLLVDCSDVKSQLEHLQKVLFTQDDDADEDTLTTDTLSPETESSSDGTETQVEVLLQEVLQLRQEVRSRDQTIAELSLQLGAVSAASSRCRCEAQRTEVQTQTRETETQSVGSQTSHSTLLPPPPLLFLSPPWQYQRSSPFRTRTKPGLIPVCANKREETLVHYFTDTARY</sequence>
<evidence type="ECO:0008006" key="6">
    <source>
        <dbReference type="Google" id="ProtNLM"/>
    </source>
</evidence>
<dbReference type="GO" id="GO:0008017">
    <property type="term" value="F:microtubule binding"/>
    <property type="evidence" value="ECO:0007669"/>
    <property type="project" value="TreeGrafter"/>
</dbReference>
<dbReference type="GO" id="GO:0001578">
    <property type="term" value="P:microtubule bundle formation"/>
    <property type="evidence" value="ECO:0007669"/>
    <property type="project" value="TreeGrafter"/>
</dbReference>
<dbReference type="PANTHER" id="PTHR22461">
    <property type="entry name" value="SERINE-RICH COILED-COIL DOMAIN-CONTAINING PROTEIN 2-RELATED"/>
    <property type="match status" value="1"/>
</dbReference>
<feature type="region of interest" description="Disordered" evidence="3">
    <location>
        <begin position="594"/>
        <end position="618"/>
    </location>
</feature>
<comment type="similarity">
    <text evidence="1">Belongs to the CCSER family.</text>
</comment>
<dbReference type="PANTHER" id="PTHR22461:SF2">
    <property type="entry name" value="SERINE-RICH COILED-COIL DOMAIN-CONTAINING PROTEIN 2"/>
    <property type="match status" value="1"/>
</dbReference>
<feature type="compositionally biased region" description="Polar residues" evidence="3">
    <location>
        <begin position="139"/>
        <end position="157"/>
    </location>
</feature>
<feature type="compositionally biased region" description="Polar residues" evidence="3">
    <location>
        <begin position="401"/>
        <end position="418"/>
    </location>
</feature>
<evidence type="ECO:0000313" key="5">
    <source>
        <dbReference type="Proteomes" id="UP001497482"/>
    </source>
</evidence>
<dbReference type="InterPro" id="IPR029627">
    <property type="entry name" value="CCSER"/>
</dbReference>
<organism evidence="4 5">
    <name type="scientific">Knipowitschia caucasica</name>
    <name type="common">Caucasian dwarf goby</name>
    <name type="synonym">Pomatoschistus caucasicus</name>
    <dbReference type="NCBI Taxonomy" id="637954"/>
    <lineage>
        <taxon>Eukaryota</taxon>
        <taxon>Metazoa</taxon>
        <taxon>Chordata</taxon>
        <taxon>Craniata</taxon>
        <taxon>Vertebrata</taxon>
        <taxon>Euteleostomi</taxon>
        <taxon>Actinopterygii</taxon>
        <taxon>Neopterygii</taxon>
        <taxon>Teleostei</taxon>
        <taxon>Neoteleostei</taxon>
        <taxon>Acanthomorphata</taxon>
        <taxon>Gobiaria</taxon>
        <taxon>Gobiiformes</taxon>
        <taxon>Gobioidei</taxon>
        <taxon>Gobiidae</taxon>
        <taxon>Gobiinae</taxon>
        <taxon>Knipowitschia</taxon>
    </lineage>
</organism>
<feature type="compositionally biased region" description="Low complexity" evidence="3">
    <location>
        <begin position="263"/>
        <end position="282"/>
    </location>
</feature>
<feature type="region of interest" description="Disordered" evidence="3">
    <location>
        <begin position="665"/>
        <end position="692"/>
    </location>
</feature>
<reference evidence="4 5" key="1">
    <citation type="submission" date="2024-04" db="EMBL/GenBank/DDBJ databases">
        <authorList>
            <person name="Waldvogel A.-M."/>
            <person name="Schoenle A."/>
        </authorList>
    </citation>
    <scope>NUCLEOTIDE SEQUENCE [LARGE SCALE GENOMIC DNA]</scope>
</reference>
<dbReference type="AlphaFoldDB" id="A0AAV2LGH2"/>
<evidence type="ECO:0000256" key="3">
    <source>
        <dbReference type="SAM" id="MobiDB-lite"/>
    </source>
</evidence>
<feature type="compositionally biased region" description="Polar residues" evidence="3">
    <location>
        <begin position="450"/>
        <end position="475"/>
    </location>
</feature>
<feature type="region of interest" description="Disordered" evidence="3">
    <location>
        <begin position="1"/>
        <end position="30"/>
    </location>
</feature>
<proteinExistence type="inferred from homology"/>
<dbReference type="Proteomes" id="UP001497482">
    <property type="component" value="Chromosome 23"/>
</dbReference>
<protein>
    <recommendedName>
        <fullName evidence="6">Serine-rich coiled-coil domain-containing protein 2-like</fullName>
    </recommendedName>
</protein>
<keyword evidence="2" id="KW-0175">Coiled coil</keyword>
<dbReference type="GO" id="GO:0015630">
    <property type="term" value="C:microtubule cytoskeleton"/>
    <property type="evidence" value="ECO:0007669"/>
    <property type="project" value="TreeGrafter"/>
</dbReference>
<name>A0AAV2LGH2_KNICA</name>
<gene>
    <name evidence="4" type="ORF">KC01_LOCUS27793</name>
</gene>
<feature type="region of interest" description="Disordered" evidence="3">
    <location>
        <begin position="101"/>
        <end position="211"/>
    </location>
</feature>
<feature type="compositionally biased region" description="Polar residues" evidence="3">
    <location>
        <begin position="192"/>
        <end position="208"/>
    </location>
</feature>